<comment type="caution">
    <text evidence="1">The sequence shown here is derived from an EMBL/GenBank/DDBJ whole genome shotgun (WGS) entry which is preliminary data.</text>
</comment>
<sequence>MIKKTYSEVVATPTTTSPLALAIKAQRALESRSAHEKDLTIVVVGHPETEGEDLAGCAREILSEKHIDPSHIAEVFRHGTKRAGSTRIIKVKLTSRKRYFSIKKALGQSTFGTFARDDLSII</sequence>
<protein>
    <submittedName>
        <fullName evidence="1">Uncharacterized protein</fullName>
    </submittedName>
</protein>
<gene>
    <name evidence="1" type="ORF">CAUJ_LOCUS1527</name>
</gene>
<dbReference type="AlphaFoldDB" id="A0A8S1GS53"/>
<accession>A0A8S1GS53</accession>
<evidence type="ECO:0000313" key="1">
    <source>
        <dbReference type="EMBL" id="CAD6185608.1"/>
    </source>
</evidence>
<proteinExistence type="predicted"/>
<reference evidence="1" key="1">
    <citation type="submission" date="2020-10" db="EMBL/GenBank/DDBJ databases">
        <authorList>
            <person name="Kikuchi T."/>
        </authorList>
    </citation>
    <scope>NUCLEOTIDE SEQUENCE</scope>
    <source>
        <strain evidence="1">NKZ352</strain>
    </source>
</reference>
<evidence type="ECO:0000313" key="2">
    <source>
        <dbReference type="Proteomes" id="UP000835052"/>
    </source>
</evidence>
<organism evidence="1 2">
    <name type="scientific">Caenorhabditis auriculariae</name>
    <dbReference type="NCBI Taxonomy" id="2777116"/>
    <lineage>
        <taxon>Eukaryota</taxon>
        <taxon>Metazoa</taxon>
        <taxon>Ecdysozoa</taxon>
        <taxon>Nematoda</taxon>
        <taxon>Chromadorea</taxon>
        <taxon>Rhabditida</taxon>
        <taxon>Rhabditina</taxon>
        <taxon>Rhabditomorpha</taxon>
        <taxon>Rhabditoidea</taxon>
        <taxon>Rhabditidae</taxon>
        <taxon>Peloderinae</taxon>
        <taxon>Caenorhabditis</taxon>
    </lineage>
</organism>
<keyword evidence="2" id="KW-1185">Reference proteome</keyword>
<name>A0A8S1GS53_9PELO</name>
<dbReference type="Proteomes" id="UP000835052">
    <property type="component" value="Unassembled WGS sequence"/>
</dbReference>
<dbReference type="EMBL" id="CAJGYM010000003">
    <property type="protein sequence ID" value="CAD6185608.1"/>
    <property type="molecule type" value="Genomic_DNA"/>
</dbReference>